<dbReference type="WormBase" id="SRAE_2000169600">
    <property type="protein sequence ID" value="SRP05031"/>
    <property type="gene ID" value="WBGene00261902"/>
</dbReference>
<feature type="transmembrane region" description="Helical" evidence="1">
    <location>
        <begin position="29"/>
        <end position="51"/>
    </location>
</feature>
<organism evidence="2">
    <name type="scientific">Strongyloides ratti</name>
    <name type="common">Parasitic roundworm</name>
    <dbReference type="NCBI Taxonomy" id="34506"/>
    <lineage>
        <taxon>Eukaryota</taxon>
        <taxon>Metazoa</taxon>
        <taxon>Ecdysozoa</taxon>
        <taxon>Nematoda</taxon>
        <taxon>Chromadorea</taxon>
        <taxon>Rhabditida</taxon>
        <taxon>Tylenchina</taxon>
        <taxon>Panagrolaimomorpha</taxon>
        <taxon>Strongyloidoidea</taxon>
        <taxon>Strongyloididae</taxon>
        <taxon>Strongyloides</taxon>
    </lineage>
</organism>
<dbReference type="Proteomes" id="UP000035682">
    <property type="component" value="Unplaced"/>
</dbReference>
<reference evidence="3" key="2">
    <citation type="submission" date="2014-09" db="EMBL/GenBank/DDBJ databases">
        <authorList>
            <person name="Martin A.A."/>
        </authorList>
    </citation>
    <scope>NUCLEOTIDE SEQUENCE</scope>
    <source>
        <strain evidence="3">ED321</strain>
    </source>
</reference>
<reference evidence="2" key="1">
    <citation type="submission" date="2014-09" db="EMBL/GenBank/DDBJ databases">
        <authorList>
            <person name="Aslett A.Martin."/>
        </authorList>
    </citation>
    <scope>NUCLEOTIDE SEQUENCE</scope>
    <source>
        <strain evidence="2">ED321 Heterogonic</strain>
    </source>
</reference>
<evidence type="ECO:0000313" key="2">
    <source>
        <dbReference type="EMBL" id="CEF67031.1"/>
    </source>
</evidence>
<dbReference type="GeneID" id="36379396"/>
<dbReference type="EMBL" id="LN609529">
    <property type="protein sequence ID" value="CEF67031.1"/>
    <property type="molecule type" value="Genomic_DNA"/>
</dbReference>
<accession>A0A090LB71</accession>
<proteinExistence type="predicted"/>
<dbReference type="WBParaSite" id="SRAE_2000169600.1">
    <property type="protein sequence ID" value="SRAE_2000169600.1"/>
    <property type="gene ID" value="WBGene00261902"/>
</dbReference>
<dbReference type="RefSeq" id="XP_024506231.1">
    <property type="nucleotide sequence ID" value="XM_024652678.1"/>
</dbReference>
<keyword evidence="1" id="KW-0472">Membrane</keyword>
<dbReference type="CTD" id="36379396"/>
<feature type="transmembrane region" description="Helical" evidence="1">
    <location>
        <begin position="163"/>
        <end position="188"/>
    </location>
</feature>
<reference evidence="4" key="3">
    <citation type="submission" date="2020-12" db="UniProtKB">
        <authorList>
            <consortium name="WormBaseParasite"/>
        </authorList>
    </citation>
    <scope>IDENTIFICATION</scope>
</reference>
<keyword evidence="3" id="KW-1185">Reference proteome</keyword>
<name>A0A090LB71_STRRB</name>
<gene>
    <name evidence="2 4 5" type="ORF">SRAE_2000169600</name>
</gene>
<keyword evidence="1" id="KW-1133">Transmembrane helix</keyword>
<evidence type="ECO:0000313" key="4">
    <source>
        <dbReference type="WBParaSite" id="SRAE_2000169600.1"/>
    </source>
</evidence>
<keyword evidence="1" id="KW-0812">Transmembrane</keyword>
<feature type="transmembrane region" description="Helical" evidence="1">
    <location>
        <begin position="71"/>
        <end position="93"/>
    </location>
</feature>
<evidence type="ECO:0000313" key="3">
    <source>
        <dbReference type="Proteomes" id="UP000035682"/>
    </source>
</evidence>
<evidence type="ECO:0000313" key="5">
    <source>
        <dbReference type="WormBase" id="SRAE_2000169600"/>
    </source>
</evidence>
<sequence length="244" mass="28739">MVGILIRPQPIVIIKGFIVHGPAKEWTEMMIKISITIAYITFICTFFCIVYQFCVKYKHLCTLLCFKSFDFLSFMITILINIFAIAGIIILMVKCLGEVRSDEIIEKELFNYVRYENVTLLRIFEFKTAGLILISIGILYELGKFNYIKPSISLLKNGSAVQALFMEALCTILFLTICCIVMFLIHFWNDLHKHLWMSYLINNLLIIGWLFYTIIIPCYFMKTHFLDRYQIKLNVFKKWNKRNI</sequence>
<dbReference type="AlphaFoldDB" id="A0A090LB71"/>
<protein>
    <submittedName>
        <fullName evidence="4">Serpentine receptor class gamma</fullName>
    </submittedName>
</protein>
<feature type="transmembrane region" description="Helical" evidence="1">
    <location>
        <begin position="200"/>
        <end position="220"/>
    </location>
</feature>
<evidence type="ECO:0000256" key="1">
    <source>
        <dbReference type="SAM" id="Phobius"/>
    </source>
</evidence>
<feature type="transmembrane region" description="Helical" evidence="1">
    <location>
        <begin position="120"/>
        <end position="142"/>
    </location>
</feature>